<dbReference type="InterPro" id="IPR038218">
    <property type="entry name" value="YuzD-like_sp"/>
</dbReference>
<comment type="caution">
    <text evidence="1">The sequence shown here is derived from an EMBL/GenBank/DDBJ whole genome shotgun (WGS) entry which is preliminary data.</text>
</comment>
<sequence>MEEVLVYGAGERCASCVNLPSSEETAEWLRAALERKYPDRKIAVRYIDIHSELSGTEAAFAAKVIDEDLFYPVVVVRNEIVSEGNPKLKDLYAVLEDHSATA</sequence>
<dbReference type="Pfam" id="PF07315">
    <property type="entry name" value="DUF1462"/>
    <property type="match status" value="1"/>
</dbReference>
<dbReference type="InterPro" id="IPR036249">
    <property type="entry name" value="Thioredoxin-like_sf"/>
</dbReference>
<dbReference type="InterPro" id="IPR009190">
    <property type="entry name" value="DUF1462"/>
</dbReference>
<evidence type="ECO:0000313" key="2">
    <source>
        <dbReference type="Proteomes" id="UP000035996"/>
    </source>
</evidence>
<dbReference type="Proteomes" id="UP000035996">
    <property type="component" value="Unassembled WGS sequence"/>
</dbReference>
<dbReference type="OrthoDB" id="2389679at2"/>
<reference evidence="1" key="1">
    <citation type="submission" date="2015-06" db="EMBL/GenBank/DDBJ databases">
        <authorList>
            <person name="Liu B."/>
            <person name="Wang J."/>
            <person name="Zhu Y."/>
            <person name="Liu G."/>
            <person name="Chen Q."/>
            <person name="Zheng C."/>
            <person name="Che J."/>
            <person name="Ge C."/>
            <person name="Shi H."/>
            <person name="Pan Z."/>
            <person name="Liu X."/>
        </authorList>
    </citation>
    <scope>NUCLEOTIDE SEQUENCE [LARGE SCALE GENOMIC DNA]</scope>
    <source>
        <strain evidence="1">DSM 16346</strain>
    </source>
</reference>
<dbReference type="SUPFAM" id="SSF52833">
    <property type="entry name" value="Thioredoxin-like"/>
    <property type="match status" value="1"/>
</dbReference>
<protein>
    <submittedName>
        <fullName evidence="1">Disulfide oxidoreductase</fullName>
    </submittedName>
</protein>
<proteinExistence type="predicted"/>
<dbReference type="Gene3D" id="3.40.30.30">
    <property type="entry name" value="Hypothetical protein sa0798"/>
    <property type="match status" value="1"/>
</dbReference>
<dbReference type="RefSeq" id="WP_048311989.1">
    <property type="nucleotide sequence ID" value="NZ_CP119526.1"/>
</dbReference>
<dbReference type="PATRIC" id="fig|157733.3.peg.1056"/>
<gene>
    <name evidence="1" type="ORF">AB986_14920</name>
</gene>
<evidence type="ECO:0000313" key="1">
    <source>
        <dbReference type="EMBL" id="KMM37163.1"/>
    </source>
</evidence>
<name>A0A0J6CVI3_9BACL</name>
<dbReference type="EMBL" id="LELK01000004">
    <property type="protein sequence ID" value="KMM37163.1"/>
    <property type="molecule type" value="Genomic_DNA"/>
</dbReference>
<dbReference type="AlphaFoldDB" id="A0A0J6CVI3"/>
<organism evidence="1 2">
    <name type="scientific">Guptibacillus hwajinpoensis</name>
    <dbReference type="NCBI Taxonomy" id="208199"/>
    <lineage>
        <taxon>Bacteria</taxon>
        <taxon>Bacillati</taxon>
        <taxon>Bacillota</taxon>
        <taxon>Bacilli</taxon>
        <taxon>Bacillales</taxon>
        <taxon>Guptibacillaceae</taxon>
        <taxon>Guptibacillus</taxon>
    </lineage>
</organism>
<accession>A0A0J6CVI3</accession>
<dbReference type="STRING" id="157733.AB986_14920"/>
<keyword evidence="2" id="KW-1185">Reference proteome</keyword>